<evidence type="ECO:0000313" key="3">
    <source>
        <dbReference type="Proteomes" id="UP000188354"/>
    </source>
</evidence>
<evidence type="ECO:0000256" key="1">
    <source>
        <dbReference type="SAM" id="MobiDB-lite"/>
    </source>
</evidence>
<feature type="compositionally biased region" description="Polar residues" evidence="1">
    <location>
        <begin position="1"/>
        <end position="30"/>
    </location>
</feature>
<proteinExistence type="predicted"/>
<organism evidence="2 3">
    <name type="scientific">Lupinus angustifolius</name>
    <name type="common">Narrow-leaved blue lupine</name>
    <dbReference type="NCBI Taxonomy" id="3871"/>
    <lineage>
        <taxon>Eukaryota</taxon>
        <taxon>Viridiplantae</taxon>
        <taxon>Streptophyta</taxon>
        <taxon>Embryophyta</taxon>
        <taxon>Tracheophyta</taxon>
        <taxon>Spermatophyta</taxon>
        <taxon>Magnoliopsida</taxon>
        <taxon>eudicotyledons</taxon>
        <taxon>Gunneridae</taxon>
        <taxon>Pentapetalae</taxon>
        <taxon>rosids</taxon>
        <taxon>fabids</taxon>
        <taxon>Fabales</taxon>
        <taxon>Fabaceae</taxon>
        <taxon>Papilionoideae</taxon>
        <taxon>50 kb inversion clade</taxon>
        <taxon>genistoids sensu lato</taxon>
        <taxon>core genistoids</taxon>
        <taxon>Genisteae</taxon>
        <taxon>Lupinus</taxon>
    </lineage>
</organism>
<dbReference type="OrthoDB" id="673856at2759"/>
<dbReference type="KEGG" id="lang:109326410"/>
<feature type="region of interest" description="Disordered" evidence="1">
    <location>
        <begin position="1"/>
        <end position="40"/>
    </location>
</feature>
<dbReference type="Pfam" id="PF07911">
    <property type="entry name" value="DUF1677"/>
    <property type="match status" value="1"/>
</dbReference>
<dbReference type="PANTHER" id="PTHR33108">
    <property type="entry name" value="OS01G0745000 PROTEIN"/>
    <property type="match status" value="1"/>
</dbReference>
<accession>A0A4P1QYM2</accession>
<gene>
    <name evidence="2" type="ORF">TanjilG_12567</name>
</gene>
<reference evidence="2 3" key="1">
    <citation type="journal article" date="2017" name="Plant Biotechnol. J.">
        <title>A comprehensive draft genome sequence for lupin (Lupinus angustifolius), an emerging health food: insights into plant-microbe interactions and legume evolution.</title>
        <authorList>
            <person name="Hane J.K."/>
            <person name="Ming Y."/>
            <person name="Kamphuis L.G."/>
            <person name="Nelson M.N."/>
            <person name="Garg G."/>
            <person name="Atkins C.A."/>
            <person name="Bayer P.E."/>
            <person name="Bravo A."/>
            <person name="Bringans S."/>
            <person name="Cannon S."/>
            <person name="Edwards D."/>
            <person name="Foley R."/>
            <person name="Gao L.L."/>
            <person name="Harrison M.J."/>
            <person name="Huang W."/>
            <person name="Hurgobin B."/>
            <person name="Li S."/>
            <person name="Liu C.W."/>
            <person name="McGrath A."/>
            <person name="Morahan G."/>
            <person name="Murray J."/>
            <person name="Weller J."/>
            <person name="Jian J."/>
            <person name="Singh K.B."/>
        </authorList>
    </citation>
    <scope>NUCLEOTIDE SEQUENCE [LARGE SCALE GENOMIC DNA]</scope>
    <source>
        <strain evidence="3">cv. Tanjil</strain>
        <tissue evidence="2">Whole plant</tissue>
    </source>
</reference>
<name>A0A4P1QYM2_LUPAN</name>
<dbReference type="Gramene" id="OIV97810">
    <property type="protein sequence ID" value="OIV97810"/>
    <property type="gene ID" value="TanjilG_12567"/>
</dbReference>
<evidence type="ECO:0000313" key="2">
    <source>
        <dbReference type="EMBL" id="OIV97810.1"/>
    </source>
</evidence>
<dbReference type="STRING" id="3871.A0A4P1QYM2"/>
<sequence length="166" mass="18667">MAANPNNEKQTISYSTTNNENNIEIPSRPKPSTDNDPQRTISDITFELNNKEEVEELEALKSPSMSRVESGKCECCGMCEECTEEYIKGMREMFLGRLVCGICAAAVSREMEKNGGKKNEALEKHVNCCVKFNKFGRSYPALYQAEAVKEILKKSSKKKGKHLNVF</sequence>
<dbReference type="Proteomes" id="UP000188354">
    <property type="component" value="Chromosome LG14"/>
</dbReference>
<dbReference type="PANTHER" id="PTHR33108:SF51">
    <property type="entry name" value="DUF1677 FAMILY PROTEIN (DUF1677)"/>
    <property type="match status" value="1"/>
</dbReference>
<dbReference type="InterPro" id="IPR012876">
    <property type="entry name" value="DUF1677_pln"/>
</dbReference>
<protein>
    <submittedName>
        <fullName evidence="2">Uncharacterized protein</fullName>
    </submittedName>
</protein>
<keyword evidence="3" id="KW-1185">Reference proteome</keyword>
<dbReference type="AlphaFoldDB" id="A0A4P1QYM2"/>
<dbReference type="EMBL" id="CM007374">
    <property type="protein sequence ID" value="OIV97810.1"/>
    <property type="molecule type" value="Genomic_DNA"/>
</dbReference>